<keyword evidence="13 23" id="KW-0418">Kinase</keyword>
<dbReference type="InterPro" id="IPR003591">
    <property type="entry name" value="Leu-rich_rpt_typical-subtyp"/>
</dbReference>
<reference evidence="23" key="2">
    <citation type="journal article" date="2024" name="Plant">
        <title>Genomic evolution and insights into agronomic trait innovations of Sesamum species.</title>
        <authorList>
            <person name="Miao H."/>
            <person name="Wang L."/>
            <person name="Qu L."/>
            <person name="Liu H."/>
            <person name="Sun Y."/>
            <person name="Le M."/>
            <person name="Wang Q."/>
            <person name="Wei S."/>
            <person name="Zheng Y."/>
            <person name="Lin W."/>
            <person name="Duan Y."/>
            <person name="Cao H."/>
            <person name="Xiong S."/>
            <person name="Wang X."/>
            <person name="Wei L."/>
            <person name="Li C."/>
            <person name="Ma Q."/>
            <person name="Ju M."/>
            <person name="Zhao R."/>
            <person name="Li G."/>
            <person name="Mu C."/>
            <person name="Tian Q."/>
            <person name="Mei H."/>
            <person name="Zhang T."/>
            <person name="Gao T."/>
            <person name="Zhang H."/>
        </authorList>
    </citation>
    <scope>NUCLEOTIDE SEQUENCE</scope>
    <source>
        <strain evidence="23">KEN1</strain>
    </source>
</reference>
<evidence type="ECO:0000256" key="18">
    <source>
        <dbReference type="ARBA" id="ARBA00023180"/>
    </source>
</evidence>
<evidence type="ECO:0000256" key="3">
    <source>
        <dbReference type="ARBA" id="ARBA00008684"/>
    </source>
</evidence>
<evidence type="ECO:0000256" key="1">
    <source>
        <dbReference type="ARBA" id="ARBA00004162"/>
    </source>
</evidence>
<dbReference type="GO" id="GO:0006952">
    <property type="term" value="P:defense response"/>
    <property type="evidence" value="ECO:0007669"/>
    <property type="project" value="UniProtKB-ARBA"/>
</dbReference>
<evidence type="ECO:0000256" key="16">
    <source>
        <dbReference type="ARBA" id="ARBA00023136"/>
    </source>
</evidence>
<evidence type="ECO:0000256" key="20">
    <source>
        <dbReference type="SAM" id="Phobius"/>
    </source>
</evidence>
<dbReference type="PROSITE" id="PS50011">
    <property type="entry name" value="PROTEIN_KINASE_DOM"/>
    <property type="match status" value="1"/>
</dbReference>
<dbReference type="SMART" id="SM00369">
    <property type="entry name" value="LRR_TYP"/>
    <property type="match status" value="9"/>
</dbReference>
<dbReference type="InterPro" id="IPR032675">
    <property type="entry name" value="LRR_dom_sf"/>
</dbReference>
<reference evidence="23" key="1">
    <citation type="submission" date="2020-06" db="EMBL/GenBank/DDBJ databases">
        <authorList>
            <person name="Li T."/>
            <person name="Hu X."/>
            <person name="Zhang T."/>
            <person name="Song X."/>
            <person name="Zhang H."/>
            <person name="Dai N."/>
            <person name="Sheng W."/>
            <person name="Hou X."/>
            <person name="Wei L."/>
        </authorList>
    </citation>
    <scope>NUCLEOTIDE SEQUENCE</scope>
    <source>
        <strain evidence="23">KEN1</strain>
        <tissue evidence="23">Leaf</tissue>
    </source>
</reference>
<dbReference type="EMBL" id="JACGWN010000008">
    <property type="protein sequence ID" value="KAL0437944.1"/>
    <property type="molecule type" value="Genomic_DNA"/>
</dbReference>
<feature type="chain" id="PRO_5043531327" description="non-specific serine/threonine protein kinase" evidence="21">
    <location>
        <begin position="27"/>
        <end position="908"/>
    </location>
</feature>
<evidence type="ECO:0000256" key="7">
    <source>
        <dbReference type="ARBA" id="ARBA00022614"/>
    </source>
</evidence>
<evidence type="ECO:0000256" key="5">
    <source>
        <dbReference type="ARBA" id="ARBA00022475"/>
    </source>
</evidence>
<evidence type="ECO:0000256" key="21">
    <source>
        <dbReference type="SAM" id="SignalP"/>
    </source>
</evidence>
<feature type="signal peptide" evidence="21">
    <location>
        <begin position="1"/>
        <end position="26"/>
    </location>
</feature>
<evidence type="ECO:0000256" key="15">
    <source>
        <dbReference type="ARBA" id="ARBA00022989"/>
    </source>
</evidence>
<dbReference type="InterPro" id="IPR011009">
    <property type="entry name" value="Kinase-like_dom_sf"/>
</dbReference>
<keyword evidence="5" id="KW-1003">Cell membrane</keyword>
<evidence type="ECO:0000256" key="6">
    <source>
        <dbReference type="ARBA" id="ARBA00022527"/>
    </source>
</evidence>
<dbReference type="Pfam" id="PF13855">
    <property type="entry name" value="LRR_8"/>
    <property type="match status" value="1"/>
</dbReference>
<dbReference type="EC" id="2.7.11.1" evidence="4"/>
<dbReference type="PANTHER" id="PTHR48053:SF37">
    <property type="entry name" value="LEUCINE-RICH REPEAT PROTEIN KINASE FAMILY PROTEIN"/>
    <property type="match status" value="1"/>
</dbReference>
<dbReference type="Pfam" id="PF08263">
    <property type="entry name" value="LRRNT_2"/>
    <property type="match status" value="1"/>
</dbReference>
<evidence type="ECO:0000256" key="11">
    <source>
        <dbReference type="ARBA" id="ARBA00022737"/>
    </source>
</evidence>
<evidence type="ECO:0000259" key="22">
    <source>
        <dbReference type="PROSITE" id="PS50011"/>
    </source>
</evidence>
<keyword evidence="9 20" id="KW-0812">Transmembrane</keyword>
<dbReference type="InterPro" id="IPR000719">
    <property type="entry name" value="Prot_kinase_dom"/>
</dbReference>
<keyword evidence="10 21" id="KW-0732">Signal</keyword>
<dbReference type="AlphaFoldDB" id="A0AAW2W8B8"/>
<dbReference type="InterPro" id="IPR008271">
    <property type="entry name" value="Ser/Thr_kinase_AS"/>
</dbReference>
<dbReference type="PROSITE" id="PS51450">
    <property type="entry name" value="LRR"/>
    <property type="match status" value="1"/>
</dbReference>
<evidence type="ECO:0000256" key="14">
    <source>
        <dbReference type="ARBA" id="ARBA00022840"/>
    </source>
</evidence>
<keyword evidence="18" id="KW-0325">Glycoprotein</keyword>
<gene>
    <name evidence="23" type="ORF">Slati_2277400</name>
</gene>
<evidence type="ECO:0000256" key="2">
    <source>
        <dbReference type="ARBA" id="ARBA00004479"/>
    </source>
</evidence>
<protein>
    <recommendedName>
        <fullName evidence="4">non-specific serine/threonine protein kinase</fullName>
        <ecNumber evidence="4">2.7.11.1</ecNumber>
    </recommendedName>
</protein>
<dbReference type="SMART" id="SM00220">
    <property type="entry name" value="S_TKc"/>
    <property type="match status" value="1"/>
</dbReference>
<keyword evidence="12 19" id="KW-0547">Nucleotide-binding</keyword>
<keyword evidence="17 23" id="KW-0675">Receptor</keyword>
<keyword evidence="15 20" id="KW-1133">Transmembrane helix</keyword>
<keyword evidence="7" id="KW-0433">Leucine-rich repeat</keyword>
<comment type="similarity">
    <text evidence="3">Belongs to the protein kinase superfamily. Ser/Thr protein kinase family.</text>
</comment>
<dbReference type="Gene3D" id="3.30.200.20">
    <property type="entry name" value="Phosphorylase Kinase, domain 1"/>
    <property type="match status" value="1"/>
</dbReference>
<keyword evidence="8" id="KW-0808">Transferase</keyword>
<dbReference type="InterPro" id="IPR001611">
    <property type="entry name" value="Leu-rich_rpt"/>
</dbReference>
<dbReference type="InterPro" id="IPR017441">
    <property type="entry name" value="Protein_kinase_ATP_BS"/>
</dbReference>
<name>A0AAW2W8B8_9LAMI</name>
<dbReference type="SUPFAM" id="SSF56112">
    <property type="entry name" value="Protein kinase-like (PK-like)"/>
    <property type="match status" value="1"/>
</dbReference>
<dbReference type="PROSITE" id="PS00108">
    <property type="entry name" value="PROTEIN_KINASE_ST"/>
    <property type="match status" value="1"/>
</dbReference>
<dbReference type="Gene3D" id="1.10.510.10">
    <property type="entry name" value="Transferase(Phosphotransferase) domain 1"/>
    <property type="match status" value="1"/>
</dbReference>
<dbReference type="InterPro" id="IPR051716">
    <property type="entry name" value="Plant_RL_S/T_kinase"/>
</dbReference>
<evidence type="ECO:0000313" key="23">
    <source>
        <dbReference type="EMBL" id="KAL0437944.1"/>
    </source>
</evidence>
<keyword evidence="16 20" id="KW-0472">Membrane</keyword>
<feature type="transmembrane region" description="Helical" evidence="20">
    <location>
        <begin position="619"/>
        <end position="641"/>
    </location>
</feature>
<feature type="domain" description="Protein kinase" evidence="22">
    <location>
        <begin position="621"/>
        <end position="902"/>
    </location>
</feature>
<evidence type="ECO:0000256" key="17">
    <source>
        <dbReference type="ARBA" id="ARBA00023170"/>
    </source>
</evidence>
<keyword evidence="14 19" id="KW-0067">ATP-binding</keyword>
<evidence type="ECO:0000256" key="8">
    <source>
        <dbReference type="ARBA" id="ARBA00022679"/>
    </source>
</evidence>
<dbReference type="PANTHER" id="PTHR48053">
    <property type="entry name" value="LEUCINE RICH REPEAT FAMILY PROTEIN, EXPRESSED"/>
    <property type="match status" value="1"/>
</dbReference>
<dbReference type="PROSITE" id="PS00107">
    <property type="entry name" value="PROTEIN_KINASE_ATP"/>
    <property type="match status" value="1"/>
</dbReference>
<dbReference type="FunFam" id="3.80.10.10:FF:000288">
    <property type="entry name" value="LRR receptor-like serine/threonine-protein kinase EFR"/>
    <property type="match status" value="1"/>
</dbReference>
<organism evidence="23">
    <name type="scientific">Sesamum latifolium</name>
    <dbReference type="NCBI Taxonomy" id="2727402"/>
    <lineage>
        <taxon>Eukaryota</taxon>
        <taxon>Viridiplantae</taxon>
        <taxon>Streptophyta</taxon>
        <taxon>Embryophyta</taxon>
        <taxon>Tracheophyta</taxon>
        <taxon>Spermatophyta</taxon>
        <taxon>Magnoliopsida</taxon>
        <taxon>eudicotyledons</taxon>
        <taxon>Gunneridae</taxon>
        <taxon>Pentapetalae</taxon>
        <taxon>asterids</taxon>
        <taxon>lamiids</taxon>
        <taxon>Lamiales</taxon>
        <taxon>Pedaliaceae</taxon>
        <taxon>Sesamum</taxon>
    </lineage>
</organism>
<dbReference type="Pfam" id="PF00560">
    <property type="entry name" value="LRR_1"/>
    <property type="match status" value="10"/>
</dbReference>
<keyword evidence="11" id="KW-0677">Repeat</keyword>
<dbReference type="PRINTS" id="PR00019">
    <property type="entry name" value="LEURICHRPT"/>
</dbReference>
<dbReference type="SUPFAM" id="SSF52047">
    <property type="entry name" value="RNI-like"/>
    <property type="match status" value="2"/>
</dbReference>
<evidence type="ECO:0000256" key="12">
    <source>
        <dbReference type="ARBA" id="ARBA00022741"/>
    </source>
</evidence>
<evidence type="ECO:0000256" key="19">
    <source>
        <dbReference type="PROSITE-ProRule" id="PRU10141"/>
    </source>
</evidence>
<dbReference type="GO" id="GO:0005886">
    <property type="term" value="C:plasma membrane"/>
    <property type="evidence" value="ECO:0007669"/>
    <property type="project" value="UniProtKB-SubCell"/>
</dbReference>
<proteinExistence type="inferred from homology"/>
<evidence type="ECO:0000256" key="9">
    <source>
        <dbReference type="ARBA" id="ARBA00022692"/>
    </source>
</evidence>
<evidence type="ECO:0000256" key="10">
    <source>
        <dbReference type="ARBA" id="ARBA00022729"/>
    </source>
</evidence>
<accession>A0AAW2W8B8</accession>
<evidence type="ECO:0000256" key="4">
    <source>
        <dbReference type="ARBA" id="ARBA00012513"/>
    </source>
</evidence>
<sequence>MAKLSMISPFMIFVFLFHFVTIPAKCSNNETDLQALLAFKNAIDDDPMGVLNSWNGTLHFWPCGILSPHVGNLSFLRSIVLQNNSFHGQIPEEIGRLRRLEWIEFSNNSFGGEIPRNLSNCQNLYYLNLIDNNLTGTIIPEIGSLVKLEALGLTRNSLSGTIPSFVGNLTSLVLLSLAVCGLHGQIPESLVQLQNLEWLSLDENRLTGGIPSGLYNISSIDNFSVRSNQLRGTIPPDIGLTLPKLRFFDMGDNQFTGVIPASLSNCSLLERINLSSNNFSGEIIKDFEKLSALDYLIVSSNHLEGDIGFISSMINCTSLEALSVFDNLLTGSLPDSIGNLSSHLSFLSVARNQLHGRIPSSIGDLFGLTRISFQSNDLEGPIPFSIGKLPKLQEIYLGANRLTHELPFSFGNLTLLNHLYLEQNNFYGNIPQSLGNCSNLLTLDLSRNNLNGSIPPEIMSLSSISIAFNLANNFFTGSIPSEVGSLTNLVNLDLSHNRLSGFIPNSLSSCVRLERLHLDNNALNGEIPDRLSALRGLQDLDLSQNNLSGPVPRFLSELPLLNLNLSFNRLQGEVPILGVFQNESAVSLEGNSGLCGGIVDLKLPPCSPENPEKKHFPTVWKILIPLLGAGAICLILSACFIHRRRTSQKVQFSVPSIGTEFFRLSYANLLKATGGFSEANLLGAGRFGSVYKGILNDEQTAVAVKALVYEYMANGSLEKWLHQTSDEESRNLSIIQRLNIAIDIAFALDYLHFGTDSAIVHGDLKPSNILLDENMTAHLGDFGLARVISNLFIEYGTSNVVSTSGDVYSFGIFLLEMFTNRRPTDNELSSHSSLHDFGSRAMPSQVTEVLDPFIVHECKDNMDSIIKNCMVSVLGIGVACSKELPGDRMLMRDVVNELHKIKNACMVQ</sequence>
<dbReference type="InterPro" id="IPR013210">
    <property type="entry name" value="LRR_N_plant-typ"/>
</dbReference>
<feature type="binding site" evidence="19">
    <location>
        <position position="705"/>
    </location>
    <ligand>
        <name>ATP</name>
        <dbReference type="ChEBI" id="CHEBI:30616"/>
    </ligand>
</feature>
<dbReference type="InterPro" id="IPR001245">
    <property type="entry name" value="Ser-Thr/Tyr_kinase_cat_dom"/>
</dbReference>
<dbReference type="GO" id="GO:0005524">
    <property type="term" value="F:ATP binding"/>
    <property type="evidence" value="ECO:0007669"/>
    <property type="project" value="UniProtKB-UniRule"/>
</dbReference>
<comment type="subcellular location">
    <subcellularLocation>
        <location evidence="1">Cell membrane</location>
        <topology evidence="1">Single-pass membrane protein</topology>
    </subcellularLocation>
    <subcellularLocation>
        <location evidence="2">Membrane</location>
        <topology evidence="2">Single-pass type I membrane protein</topology>
    </subcellularLocation>
</comment>
<dbReference type="FunFam" id="3.80.10.10:FF:000095">
    <property type="entry name" value="LRR receptor-like serine/threonine-protein kinase GSO1"/>
    <property type="match status" value="1"/>
</dbReference>
<evidence type="ECO:0000256" key="13">
    <source>
        <dbReference type="ARBA" id="ARBA00022777"/>
    </source>
</evidence>
<keyword evidence="6" id="KW-0723">Serine/threonine-protein kinase</keyword>
<dbReference type="GO" id="GO:0004674">
    <property type="term" value="F:protein serine/threonine kinase activity"/>
    <property type="evidence" value="ECO:0007669"/>
    <property type="project" value="UniProtKB-KW"/>
</dbReference>
<comment type="caution">
    <text evidence="23">The sequence shown here is derived from an EMBL/GenBank/DDBJ whole genome shotgun (WGS) entry which is preliminary data.</text>
</comment>
<dbReference type="GO" id="GO:0051707">
    <property type="term" value="P:response to other organism"/>
    <property type="evidence" value="ECO:0007669"/>
    <property type="project" value="UniProtKB-ARBA"/>
</dbReference>
<dbReference type="Pfam" id="PF07714">
    <property type="entry name" value="PK_Tyr_Ser-Thr"/>
    <property type="match status" value="1"/>
</dbReference>
<dbReference type="Gene3D" id="3.80.10.10">
    <property type="entry name" value="Ribonuclease Inhibitor"/>
    <property type="match status" value="2"/>
</dbReference>